<reference evidence="13" key="1">
    <citation type="submission" date="2022-12" db="EMBL/GenBank/DDBJ databases">
        <authorList>
            <person name="Petersen C."/>
        </authorList>
    </citation>
    <scope>NUCLEOTIDE SEQUENCE</scope>
    <source>
        <strain evidence="13">IBT 35675</strain>
    </source>
</reference>
<accession>A0A9W9RBV6</accession>
<reference evidence="13" key="2">
    <citation type="journal article" date="2023" name="IMA Fungus">
        <title>Comparative genomic study of the Penicillium genus elucidates a diverse pangenome and 15 lateral gene transfer events.</title>
        <authorList>
            <person name="Petersen C."/>
            <person name="Sorensen T."/>
            <person name="Nielsen M.R."/>
            <person name="Sondergaard T.E."/>
            <person name="Sorensen J.L."/>
            <person name="Fitzpatrick D.A."/>
            <person name="Frisvad J.C."/>
            <person name="Nielsen K.L."/>
        </authorList>
    </citation>
    <scope>NUCLEOTIDE SEQUENCE</scope>
    <source>
        <strain evidence="13">IBT 35675</strain>
    </source>
</reference>
<comment type="caution">
    <text evidence="13">The sequence shown here is derived from an EMBL/GenBank/DDBJ whole genome shotgun (WGS) entry which is preliminary data.</text>
</comment>
<feature type="domain" description="Major facilitator superfamily (MFS) profile" evidence="12">
    <location>
        <begin position="53"/>
        <end position="522"/>
    </location>
</feature>
<feature type="transmembrane region" description="Helical" evidence="11">
    <location>
        <begin position="89"/>
        <end position="107"/>
    </location>
</feature>
<feature type="transmembrane region" description="Helical" evidence="11">
    <location>
        <begin position="51"/>
        <end position="74"/>
    </location>
</feature>
<feature type="transmembrane region" description="Helical" evidence="11">
    <location>
        <begin position="177"/>
        <end position="196"/>
    </location>
</feature>
<feature type="transmembrane region" description="Helical" evidence="11">
    <location>
        <begin position="208"/>
        <end position="227"/>
    </location>
</feature>
<comment type="similarity">
    <text evidence="2">Belongs to the major facilitator superfamily.</text>
</comment>
<proteinExistence type="inferred from homology"/>
<dbReference type="SUPFAM" id="SSF103473">
    <property type="entry name" value="MFS general substrate transporter"/>
    <property type="match status" value="1"/>
</dbReference>
<evidence type="ECO:0000256" key="2">
    <source>
        <dbReference type="ARBA" id="ARBA00008335"/>
    </source>
</evidence>
<feature type="transmembrane region" description="Helical" evidence="11">
    <location>
        <begin position="289"/>
        <end position="306"/>
    </location>
</feature>
<feature type="transmembrane region" description="Helical" evidence="11">
    <location>
        <begin position="119"/>
        <end position="137"/>
    </location>
</feature>
<dbReference type="PROSITE" id="PS50850">
    <property type="entry name" value="MFS"/>
    <property type="match status" value="1"/>
</dbReference>
<keyword evidence="14" id="KW-1185">Reference proteome</keyword>
<feature type="transmembrane region" description="Helical" evidence="11">
    <location>
        <begin position="458"/>
        <end position="479"/>
    </location>
</feature>
<evidence type="ECO:0000256" key="3">
    <source>
        <dbReference type="ARBA" id="ARBA00022448"/>
    </source>
</evidence>
<feature type="transmembrane region" description="Helical" evidence="11">
    <location>
        <begin position="326"/>
        <end position="350"/>
    </location>
</feature>
<dbReference type="InterPro" id="IPR020846">
    <property type="entry name" value="MFS_dom"/>
</dbReference>
<evidence type="ECO:0000256" key="11">
    <source>
        <dbReference type="SAM" id="Phobius"/>
    </source>
</evidence>
<keyword evidence="3" id="KW-0813">Transport</keyword>
<dbReference type="PANTHER" id="PTHR23502">
    <property type="entry name" value="MAJOR FACILITATOR SUPERFAMILY"/>
    <property type="match status" value="1"/>
</dbReference>
<feature type="transmembrane region" description="Helical" evidence="11">
    <location>
        <begin position="421"/>
        <end position="446"/>
    </location>
</feature>
<comment type="function">
    <text evidence="9">Transmembrane transporter that exports citrate across the cell membrane.</text>
</comment>
<evidence type="ECO:0000256" key="4">
    <source>
        <dbReference type="ARBA" id="ARBA00022692"/>
    </source>
</evidence>
<dbReference type="InterPro" id="IPR011701">
    <property type="entry name" value="MFS"/>
</dbReference>
<evidence type="ECO:0000313" key="13">
    <source>
        <dbReference type="EMBL" id="KAJ5357410.1"/>
    </source>
</evidence>
<evidence type="ECO:0000313" key="14">
    <source>
        <dbReference type="Proteomes" id="UP001148299"/>
    </source>
</evidence>
<sequence length="522" mass="57431">MSATTASDNSASNNTSLYSAETAKEYQDEDFAELQRTTQVPFSVFTSLSKYLITIMASIASLISPMSSSIYLTALNPIAEDLHVSDSKVNFTITTFMIFQGISPVFIATCSDAVGRRPAFLLCFILYIAATIGLALQSDYGSLLGLRCLQSAGSSPTIALASAVAVDIAASKQRGSFLGVMLALQIIGPTVAPVAGGLLTSHLGWHSIFWFLGILTVVLLIPMVLFFPETSRKVVDDGSTPPPWWNRSIKQMVCSNRHWKSPDLSVKPRFQLENPLPILRDILTDPESLMILLLIGQSYSGIYAIMTTMPSLMKNAYGYNSEQIGILFLAWSAGTIISTFTTGTYLDWVYRREARKMNLNPDTDMKQFPDFPIERARLQFAYPILAITGATIVSVIPSPFIQSSDHQITYGWLLEYKYPVAFVYCLDLIFGFWASALCQVGTTLLMDLHPGFPAAAGATVNLVRCLLGAGVTACALPLLHKIGIGWFHTFTGAVWVWCGIPMVWWIIRNGVELRKRRDSKFA</sequence>
<gene>
    <name evidence="13" type="ORF">N7541_004568</name>
</gene>
<comment type="subcellular location">
    <subcellularLocation>
        <location evidence="1">Membrane</location>
        <topology evidence="1">Multi-pass membrane protein</topology>
    </subcellularLocation>
</comment>
<evidence type="ECO:0000256" key="6">
    <source>
        <dbReference type="ARBA" id="ARBA00023136"/>
    </source>
</evidence>
<dbReference type="PANTHER" id="PTHR23502:SF51">
    <property type="entry name" value="QUINIDINE RESISTANCE PROTEIN 1-RELATED"/>
    <property type="match status" value="1"/>
</dbReference>
<dbReference type="GO" id="GO:0015137">
    <property type="term" value="F:citrate transmembrane transporter activity"/>
    <property type="evidence" value="ECO:0007669"/>
    <property type="project" value="UniProtKB-ARBA"/>
</dbReference>
<dbReference type="Pfam" id="PF07690">
    <property type="entry name" value="MFS_1"/>
    <property type="match status" value="1"/>
</dbReference>
<comment type="catalytic activity">
    <reaction evidence="8">
        <text>citrate(in) = citrate(out)</text>
        <dbReference type="Rhea" id="RHEA:33183"/>
        <dbReference type="ChEBI" id="CHEBI:16947"/>
    </reaction>
</comment>
<protein>
    <recommendedName>
        <fullName evidence="10">Citrate exporter 1</fullName>
    </recommendedName>
</protein>
<feature type="transmembrane region" description="Helical" evidence="11">
    <location>
        <begin position="149"/>
        <end position="170"/>
    </location>
</feature>
<dbReference type="EMBL" id="JAPZBR010000003">
    <property type="protein sequence ID" value="KAJ5357410.1"/>
    <property type="molecule type" value="Genomic_DNA"/>
</dbReference>
<evidence type="ECO:0000256" key="1">
    <source>
        <dbReference type="ARBA" id="ARBA00004141"/>
    </source>
</evidence>
<feature type="transmembrane region" description="Helical" evidence="11">
    <location>
        <begin position="380"/>
        <end position="401"/>
    </location>
</feature>
<keyword evidence="7" id="KW-0325">Glycoprotein</keyword>
<keyword evidence="5 11" id="KW-1133">Transmembrane helix</keyword>
<organism evidence="13 14">
    <name type="scientific">Penicillium brevicompactum</name>
    <dbReference type="NCBI Taxonomy" id="5074"/>
    <lineage>
        <taxon>Eukaryota</taxon>
        <taxon>Fungi</taxon>
        <taxon>Dikarya</taxon>
        <taxon>Ascomycota</taxon>
        <taxon>Pezizomycotina</taxon>
        <taxon>Eurotiomycetes</taxon>
        <taxon>Eurotiomycetidae</taxon>
        <taxon>Eurotiales</taxon>
        <taxon>Aspergillaceae</taxon>
        <taxon>Penicillium</taxon>
    </lineage>
</organism>
<dbReference type="FunFam" id="1.20.1720.10:FF:000009">
    <property type="entry name" value="MFS multidrug transporter"/>
    <property type="match status" value="1"/>
</dbReference>
<evidence type="ECO:0000256" key="10">
    <source>
        <dbReference type="ARBA" id="ARBA00074746"/>
    </source>
</evidence>
<feature type="transmembrane region" description="Helical" evidence="11">
    <location>
        <begin position="485"/>
        <end position="507"/>
    </location>
</feature>
<dbReference type="GO" id="GO:0005886">
    <property type="term" value="C:plasma membrane"/>
    <property type="evidence" value="ECO:0007669"/>
    <property type="project" value="TreeGrafter"/>
</dbReference>
<evidence type="ECO:0000256" key="8">
    <source>
        <dbReference type="ARBA" id="ARBA00051015"/>
    </source>
</evidence>
<dbReference type="Proteomes" id="UP001148299">
    <property type="component" value="Unassembled WGS sequence"/>
</dbReference>
<evidence type="ECO:0000256" key="7">
    <source>
        <dbReference type="ARBA" id="ARBA00023180"/>
    </source>
</evidence>
<keyword evidence="4 11" id="KW-0812">Transmembrane</keyword>
<evidence type="ECO:0000256" key="9">
    <source>
        <dbReference type="ARBA" id="ARBA00057034"/>
    </source>
</evidence>
<evidence type="ECO:0000259" key="12">
    <source>
        <dbReference type="PROSITE" id="PS50850"/>
    </source>
</evidence>
<evidence type="ECO:0000256" key="5">
    <source>
        <dbReference type="ARBA" id="ARBA00022989"/>
    </source>
</evidence>
<name>A0A9W9RBV6_PENBR</name>
<dbReference type="GO" id="GO:0140115">
    <property type="term" value="P:export across plasma membrane"/>
    <property type="evidence" value="ECO:0007669"/>
    <property type="project" value="UniProtKB-ARBA"/>
</dbReference>
<dbReference type="InterPro" id="IPR036259">
    <property type="entry name" value="MFS_trans_sf"/>
</dbReference>
<dbReference type="AlphaFoldDB" id="A0A9W9RBV6"/>
<dbReference type="Gene3D" id="1.20.1720.10">
    <property type="entry name" value="Multidrug resistance protein D"/>
    <property type="match status" value="1"/>
</dbReference>
<dbReference type="FunFam" id="1.20.1250.20:FF:000172">
    <property type="entry name" value="MFS multidrug resistance transporter"/>
    <property type="match status" value="1"/>
</dbReference>
<keyword evidence="6 11" id="KW-0472">Membrane</keyword>